<evidence type="ECO:0000256" key="2">
    <source>
        <dbReference type="ARBA" id="ARBA00022617"/>
    </source>
</evidence>
<protein>
    <submittedName>
        <fullName evidence="9">Linoleate diol synthase</fullName>
    </submittedName>
</protein>
<dbReference type="OrthoDB" id="823504at2759"/>
<dbReference type="PANTHER" id="PTHR11903">
    <property type="entry name" value="PROSTAGLANDIN G/H SYNTHASE"/>
    <property type="match status" value="1"/>
</dbReference>
<name>A0A0H2RA35_9AGAM</name>
<dbReference type="Pfam" id="PF00067">
    <property type="entry name" value="p450"/>
    <property type="match status" value="1"/>
</dbReference>
<dbReference type="GO" id="GO:0051213">
    <property type="term" value="F:dioxygenase activity"/>
    <property type="evidence" value="ECO:0007669"/>
    <property type="project" value="UniProtKB-KW"/>
</dbReference>
<dbReference type="InterPro" id="IPR019791">
    <property type="entry name" value="Haem_peroxidase_animal"/>
</dbReference>
<dbReference type="Pfam" id="PF03098">
    <property type="entry name" value="An_peroxidase"/>
    <property type="match status" value="1"/>
</dbReference>
<dbReference type="Proteomes" id="UP000053477">
    <property type="component" value="Unassembled WGS sequence"/>
</dbReference>
<dbReference type="PANTHER" id="PTHR11903:SF37">
    <property type="entry name" value="PSI-PRODUCING OXYGENASE A"/>
    <property type="match status" value="1"/>
</dbReference>
<evidence type="ECO:0000256" key="3">
    <source>
        <dbReference type="ARBA" id="ARBA00022723"/>
    </source>
</evidence>
<evidence type="ECO:0000256" key="8">
    <source>
        <dbReference type="SAM" id="MobiDB-lite"/>
    </source>
</evidence>
<evidence type="ECO:0000256" key="5">
    <source>
        <dbReference type="ARBA" id="ARBA00023002"/>
    </source>
</evidence>
<evidence type="ECO:0000256" key="1">
    <source>
        <dbReference type="ARBA" id="ARBA00011881"/>
    </source>
</evidence>
<dbReference type="InParanoid" id="A0A0H2RA35"/>
<evidence type="ECO:0000256" key="7">
    <source>
        <dbReference type="PIRSR" id="PIRSR619791-2"/>
    </source>
</evidence>
<dbReference type="Gene3D" id="1.10.630.10">
    <property type="entry name" value="Cytochrome P450"/>
    <property type="match status" value="1"/>
</dbReference>
<comment type="subunit">
    <text evidence="1">Homotetramer.</text>
</comment>
<evidence type="ECO:0000256" key="4">
    <source>
        <dbReference type="ARBA" id="ARBA00022964"/>
    </source>
</evidence>
<dbReference type="SUPFAM" id="SSF48113">
    <property type="entry name" value="Heme-dependent peroxidases"/>
    <property type="match status" value="1"/>
</dbReference>
<dbReference type="AlphaFoldDB" id="A0A0H2RA35"/>
<dbReference type="InterPro" id="IPR037120">
    <property type="entry name" value="Haem_peroxidase_sf_animal"/>
</dbReference>
<reference evidence="9 10" key="1">
    <citation type="submission" date="2015-04" db="EMBL/GenBank/DDBJ databases">
        <title>Complete genome sequence of Schizopora paradoxa KUC8140, a cosmopolitan wood degrader in East Asia.</title>
        <authorList>
            <consortium name="DOE Joint Genome Institute"/>
            <person name="Min B."/>
            <person name="Park H."/>
            <person name="Jang Y."/>
            <person name="Kim J.-J."/>
            <person name="Kim K.H."/>
            <person name="Pangilinan J."/>
            <person name="Lipzen A."/>
            <person name="Riley R."/>
            <person name="Grigoriev I.V."/>
            <person name="Spatafora J.W."/>
            <person name="Choi I.-G."/>
        </authorList>
    </citation>
    <scope>NUCLEOTIDE SEQUENCE [LARGE SCALE GENOMIC DNA]</scope>
    <source>
        <strain evidence="9 10">KUC8140</strain>
    </source>
</reference>
<proteinExistence type="predicted"/>
<dbReference type="InterPro" id="IPR010255">
    <property type="entry name" value="Haem_peroxidase_sf"/>
</dbReference>
<keyword evidence="10" id="KW-1185">Reference proteome</keyword>
<dbReference type="InterPro" id="IPR001128">
    <property type="entry name" value="Cyt_P450"/>
</dbReference>
<feature type="region of interest" description="Disordered" evidence="8">
    <location>
        <begin position="1"/>
        <end position="30"/>
    </location>
</feature>
<dbReference type="CDD" id="cd09817">
    <property type="entry name" value="linoleate_diol_synthase_like"/>
    <property type="match status" value="1"/>
</dbReference>
<gene>
    <name evidence="9" type="ORF">SCHPADRAFT_597355</name>
</gene>
<keyword evidence="5" id="KW-0560">Oxidoreductase</keyword>
<dbReference type="GO" id="GO:0016705">
    <property type="term" value="F:oxidoreductase activity, acting on paired donors, with incorporation or reduction of molecular oxygen"/>
    <property type="evidence" value="ECO:0007669"/>
    <property type="project" value="InterPro"/>
</dbReference>
<evidence type="ECO:0000313" key="9">
    <source>
        <dbReference type="EMBL" id="KLO08740.1"/>
    </source>
</evidence>
<dbReference type="InterPro" id="IPR034812">
    <property type="entry name" value="Ppo-like_N"/>
</dbReference>
<feature type="compositionally biased region" description="Low complexity" evidence="8">
    <location>
        <begin position="1"/>
        <end position="16"/>
    </location>
</feature>
<dbReference type="GO" id="GO:0006979">
    <property type="term" value="P:response to oxidative stress"/>
    <property type="evidence" value="ECO:0007669"/>
    <property type="project" value="InterPro"/>
</dbReference>
<keyword evidence="4" id="KW-0223">Dioxygenase</keyword>
<dbReference type="InterPro" id="IPR036396">
    <property type="entry name" value="Cyt_P450_sf"/>
</dbReference>
<evidence type="ECO:0000313" key="10">
    <source>
        <dbReference type="Proteomes" id="UP000053477"/>
    </source>
</evidence>
<dbReference type="EMBL" id="KQ086079">
    <property type="protein sequence ID" value="KLO08740.1"/>
    <property type="molecule type" value="Genomic_DNA"/>
</dbReference>
<keyword evidence="2 7" id="KW-0349">Heme</keyword>
<accession>A0A0H2RA35</accession>
<dbReference type="GO" id="GO:0004497">
    <property type="term" value="F:monooxygenase activity"/>
    <property type="evidence" value="ECO:0007669"/>
    <property type="project" value="InterPro"/>
</dbReference>
<dbReference type="GO" id="GO:0020037">
    <property type="term" value="F:heme binding"/>
    <property type="evidence" value="ECO:0007669"/>
    <property type="project" value="InterPro"/>
</dbReference>
<evidence type="ECO:0000256" key="6">
    <source>
        <dbReference type="ARBA" id="ARBA00023004"/>
    </source>
</evidence>
<dbReference type="GO" id="GO:0006631">
    <property type="term" value="P:fatty acid metabolic process"/>
    <property type="evidence" value="ECO:0007669"/>
    <property type="project" value="UniProtKB-ARBA"/>
</dbReference>
<feature type="binding site" description="axial binding residue" evidence="7">
    <location>
        <position position="393"/>
    </location>
    <ligand>
        <name>heme b</name>
        <dbReference type="ChEBI" id="CHEBI:60344"/>
    </ligand>
    <ligandPart>
        <name>Fe</name>
        <dbReference type="ChEBI" id="CHEBI:18248"/>
    </ligandPart>
</feature>
<dbReference type="Gene3D" id="1.10.640.10">
    <property type="entry name" value="Haem peroxidase domain superfamily, animal type"/>
    <property type="match status" value="1"/>
</dbReference>
<dbReference type="GO" id="GO:0005506">
    <property type="term" value="F:iron ion binding"/>
    <property type="evidence" value="ECO:0007669"/>
    <property type="project" value="InterPro"/>
</dbReference>
<keyword evidence="3 7" id="KW-0479">Metal-binding</keyword>
<dbReference type="STRING" id="27342.A0A0H2RA35"/>
<dbReference type="SUPFAM" id="SSF48264">
    <property type="entry name" value="Cytochrome P450"/>
    <property type="match status" value="1"/>
</dbReference>
<dbReference type="InterPro" id="IPR050783">
    <property type="entry name" value="Oxylipin_biosynth_metab"/>
</dbReference>
<keyword evidence="6 7" id="KW-0408">Iron</keyword>
<dbReference type="GO" id="GO:0004601">
    <property type="term" value="F:peroxidase activity"/>
    <property type="evidence" value="ECO:0007669"/>
    <property type="project" value="InterPro"/>
</dbReference>
<dbReference type="PROSITE" id="PS50292">
    <property type="entry name" value="PEROXIDASE_3"/>
    <property type="match status" value="1"/>
</dbReference>
<organism evidence="9 10">
    <name type="scientific">Schizopora paradoxa</name>
    <dbReference type="NCBI Taxonomy" id="27342"/>
    <lineage>
        <taxon>Eukaryota</taxon>
        <taxon>Fungi</taxon>
        <taxon>Dikarya</taxon>
        <taxon>Basidiomycota</taxon>
        <taxon>Agaricomycotina</taxon>
        <taxon>Agaricomycetes</taxon>
        <taxon>Hymenochaetales</taxon>
        <taxon>Schizoporaceae</taxon>
        <taxon>Schizopora</taxon>
    </lineage>
</organism>
<sequence length="1083" mass="122218">MSSLSRRLTMRRQSTMAQKNGDPTAPKTLNGFTVANTNETKVEEAHHSIKQMLKDTKEMVRKGLPIALDPQTISAVLDAVQNTNAIDDRKMLLEHILMLMANTPNDTKLAKKLQTAVVTLLYNDLEHPTATYVSNKYAWRTADGSLNNVTVPDLGKSHTPYGRSVQQIHPLPGHMMPDAGLVFDTLLKREKFVKHPAGLSSLMFNFAALVIHTCFRTSHTDWTINETSSYVDLSPLYGVDQNQQDMVRARDGRGQLHKDVFAEDRLLLLPPAVCVLLVLFNRNHNYIASKILDINERGTWVDPDSIPDSDPKKKEKMIKQDEEIFQTARLINCGWFAGVVFSDYFSAILGFVRMGLTWSLDPFEEVRKSDHTFLERGRGNCVSVEFNCLYRWHATTSIEDEQWIGAAFKQFFGDKQPEDVTPRDFAMAAKKAQEMEPDCEHWTFGNLKRQEDGSFSDADLARVLQDATSHPASAFKARGTPPIMRLNEIMGMEQSRRWGVCSLNDFRKYLGLKPYATFLEWNSNPEIAEAASKLYYGDINNLELYPGLQAEEPKPLVDGAGLCPGYTISRAILADAIALTRGDRFYTTDMTPYNYTSWGLRDCQRDTSNPGFGSTLGRLFLRTLPGQYTSDSAYTWFPLMTPDSMLGYTKKMGCDERYDFNRPTPAPPTRVIDDYPLVATALKDPNSFRPPYADRVGPIVKGEGFFIIYDQTDEGLTDQQAVLDILVRQEGSLQKVVDRFQKAAIEVIERDSYFLTGNKTKFIDISSVLKAIPIHWVANEIAGIPLKSEHNSEAEWTDEELYKMVGEIYEFIFLEQDPAKELNTEDAAKKHMEELAKIVRSNLRAISGGRFSFSGMFQSFQSIFAGHTSRRGSHEFMEKLIASGKPIDEMANSILSVLVVATVELSQAMINMVNLYLDDNHKEQREKIQSADPKDVKLLQGYAREACRIDPPFAGVYREARVDKTLGKHDVAAEDRLFLSIQKANLDSNVFPDPLTVNPTRPAELYLSGDGISRSFGNEFVHSVMGAVLSTVFSLKNLRRAPGISGQLKRFRYETNGTEYYQYLDKNMDPVPWATSLILQYDV</sequence>